<dbReference type="Pfam" id="PF07617">
    <property type="entry name" value="DUF1579"/>
    <property type="match status" value="1"/>
</dbReference>
<evidence type="ECO:0000313" key="1">
    <source>
        <dbReference type="EMBL" id="SFL00816.1"/>
    </source>
</evidence>
<dbReference type="STRING" id="1123062.SAMN02745775_11446"/>
<accession>A0A1I4E8X3</accession>
<dbReference type="EMBL" id="FOSQ01000014">
    <property type="protein sequence ID" value="SFL00816.1"/>
    <property type="molecule type" value="Genomic_DNA"/>
</dbReference>
<sequence>MDIPQPTPDHEWLLCLVGDWIMEGSCSMGDGQGEQLLRGTEKVRAIGSLWVQGESQAEMPGGGTATNLITLGHDIARGRFTGSFISSAMSMMWLYDGVREGDVLTLDCEGPDFTDPTRRLHYQDIVEMLPDGGRTLSSRVRMPDGQWQPIMRAAYRRI</sequence>
<dbReference type="AlphaFoldDB" id="A0A1I4E8X3"/>
<dbReference type="InterPro" id="IPR011473">
    <property type="entry name" value="DUF1579"/>
</dbReference>
<dbReference type="OrthoDB" id="512336at2"/>
<reference evidence="1 2" key="1">
    <citation type="submission" date="2016-10" db="EMBL/GenBank/DDBJ databases">
        <authorList>
            <person name="de Groot N.N."/>
        </authorList>
    </citation>
    <scope>NUCLEOTIDE SEQUENCE [LARGE SCALE GENOMIC DNA]</scope>
    <source>
        <strain evidence="1 2">DSM 19981</strain>
    </source>
</reference>
<proteinExistence type="predicted"/>
<dbReference type="RefSeq" id="WP_092962619.1">
    <property type="nucleotide sequence ID" value="NZ_FOSQ01000014.1"/>
</dbReference>
<organism evidence="1 2">
    <name type="scientific">Falsiroseomonas stagni DSM 19981</name>
    <dbReference type="NCBI Taxonomy" id="1123062"/>
    <lineage>
        <taxon>Bacteria</taxon>
        <taxon>Pseudomonadati</taxon>
        <taxon>Pseudomonadota</taxon>
        <taxon>Alphaproteobacteria</taxon>
        <taxon>Acetobacterales</taxon>
        <taxon>Roseomonadaceae</taxon>
        <taxon>Falsiroseomonas</taxon>
    </lineage>
</organism>
<protein>
    <recommendedName>
        <fullName evidence="3">DUF1579 domain-containing protein</fullName>
    </recommendedName>
</protein>
<gene>
    <name evidence="1" type="ORF">SAMN02745775_11446</name>
</gene>
<dbReference type="Proteomes" id="UP000199473">
    <property type="component" value="Unassembled WGS sequence"/>
</dbReference>
<name>A0A1I4E8X3_9PROT</name>
<evidence type="ECO:0008006" key="3">
    <source>
        <dbReference type="Google" id="ProtNLM"/>
    </source>
</evidence>
<evidence type="ECO:0000313" key="2">
    <source>
        <dbReference type="Proteomes" id="UP000199473"/>
    </source>
</evidence>
<keyword evidence="2" id="KW-1185">Reference proteome</keyword>